<evidence type="ECO:0000313" key="7">
    <source>
        <dbReference type="Proteomes" id="UP001142055"/>
    </source>
</evidence>
<evidence type="ECO:0000259" key="5">
    <source>
        <dbReference type="PROSITE" id="PS50089"/>
    </source>
</evidence>
<evidence type="ECO:0000256" key="4">
    <source>
        <dbReference type="PROSITE-ProRule" id="PRU00175"/>
    </source>
</evidence>
<comment type="caution">
    <text evidence="6">The sequence shown here is derived from an EMBL/GenBank/DDBJ whole genome shotgun (WGS) entry which is preliminary data.</text>
</comment>
<keyword evidence="3" id="KW-0862">Zinc</keyword>
<dbReference type="InterPro" id="IPR013083">
    <property type="entry name" value="Znf_RING/FYVE/PHD"/>
</dbReference>
<name>A0A9Q0RND6_BLOTA</name>
<reference evidence="6" key="1">
    <citation type="submission" date="2022-12" db="EMBL/GenBank/DDBJ databases">
        <title>Genome assemblies of Blomia tropicalis.</title>
        <authorList>
            <person name="Cui Y."/>
        </authorList>
    </citation>
    <scope>NUCLEOTIDE SEQUENCE</scope>
    <source>
        <tissue evidence="6">Adult mites</tissue>
    </source>
</reference>
<dbReference type="SMART" id="SM00184">
    <property type="entry name" value="RING"/>
    <property type="match status" value="1"/>
</dbReference>
<evidence type="ECO:0000313" key="6">
    <source>
        <dbReference type="EMBL" id="KAJ6220674.1"/>
    </source>
</evidence>
<keyword evidence="2 4" id="KW-0863">Zinc-finger</keyword>
<organism evidence="6 7">
    <name type="scientific">Blomia tropicalis</name>
    <name type="common">Mite</name>
    <dbReference type="NCBI Taxonomy" id="40697"/>
    <lineage>
        <taxon>Eukaryota</taxon>
        <taxon>Metazoa</taxon>
        <taxon>Ecdysozoa</taxon>
        <taxon>Arthropoda</taxon>
        <taxon>Chelicerata</taxon>
        <taxon>Arachnida</taxon>
        <taxon>Acari</taxon>
        <taxon>Acariformes</taxon>
        <taxon>Sarcoptiformes</taxon>
        <taxon>Astigmata</taxon>
        <taxon>Glycyphagoidea</taxon>
        <taxon>Echimyopodidae</taxon>
        <taxon>Blomia</taxon>
    </lineage>
</organism>
<feature type="domain" description="RING-type" evidence="5">
    <location>
        <begin position="23"/>
        <end position="62"/>
    </location>
</feature>
<dbReference type="PANTHER" id="PTHR12109:SF5">
    <property type="entry name" value="RING-TYPE DOMAIN-CONTAINING PROTEIN"/>
    <property type="match status" value="1"/>
</dbReference>
<dbReference type="Proteomes" id="UP001142055">
    <property type="component" value="Chromosome 2"/>
</dbReference>
<dbReference type="InterPro" id="IPR001841">
    <property type="entry name" value="Znf_RING"/>
</dbReference>
<dbReference type="SUPFAM" id="SSF57850">
    <property type="entry name" value="RING/U-box"/>
    <property type="match status" value="1"/>
</dbReference>
<evidence type="ECO:0000256" key="2">
    <source>
        <dbReference type="ARBA" id="ARBA00022771"/>
    </source>
</evidence>
<dbReference type="PROSITE" id="PS50089">
    <property type="entry name" value="ZF_RING_2"/>
    <property type="match status" value="1"/>
</dbReference>
<dbReference type="GO" id="GO:0008270">
    <property type="term" value="F:zinc ion binding"/>
    <property type="evidence" value="ECO:0007669"/>
    <property type="project" value="UniProtKB-KW"/>
</dbReference>
<dbReference type="CDD" id="cd23130">
    <property type="entry name" value="RING-HC_EHV1-like"/>
    <property type="match status" value="1"/>
</dbReference>
<dbReference type="PROSITE" id="PS00518">
    <property type="entry name" value="ZF_RING_1"/>
    <property type="match status" value="1"/>
</dbReference>
<dbReference type="AlphaFoldDB" id="A0A9Q0RND6"/>
<protein>
    <recommendedName>
        <fullName evidence="5">RING-type domain-containing protein</fullName>
    </recommendedName>
</protein>
<keyword evidence="1" id="KW-0479">Metal-binding</keyword>
<sequence length="214" mass="24790">MSNNSPQGKRTQQRESDSESNRCPICLETIERRATAYDCGHQFCYDCISQWMQQRNRCPLCRQVVRNIRYTERRVQSNGPGSSPNVTFVQRDEPITPPSETLGYIVDRGFFSMVLTPADSPLYSIIPIQMSQDSLLHRYMLRMFEPDRLYMVPNMSPGTLYVLPDALEQVQNILHSVGITQIESDIDAMHENFLSIEHVRFFDSHQRHDRTSPS</sequence>
<dbReference type="InterPro" id="IPR047126">
    <property type="entry name" value="RNF141-like"/>
</dbReference>
<keyword evidence="7" id="KW-1185">Reference proteome</keyword>
<accession>A0A9Q0RND6</accession>
<gene>
    <name evidence="6" type="ORF">RDWZM_006486</name>
</gene>
<dbReference type="OMA" id="AMHENFL"/>
<dbReference type="PANTHER" id="PTHR12109">
    <property type="entry name" value="RING FINGER PROTEIN 141-RELATED"/>
    <property type="match status" value="1"/>
</dbReference>
<dbReference type="InterPro" id="IPR017907">
    <property type="entry name" value="Znf_RING_CS"/>
</dbReference>
<evidence type="ECO:0000256" key="3">
    <source>
        <dbReference type="ARBA" id="ARBA00022833"/>
    </source>
</evidence>
<proteinExistence type="predicted"/>
<dbReference type="EMBL" id="JAPWDV010000002">
    <property type="protein sequence ID" value="KAJ6220674.1"/>
    <property type="molecule type" value="Genomic_DNA"/>
</dbReference>
<dbReference type="Pfam" id="PF13923">
    <property type="entry name" value="zf-C3HC4_2"/>
    <property type="match status" value="1"/>
</dbReference>
<evidence type="ECO:0000256" key="1">
    <source>
        <dbReference type="ARBA" id="ARBA00022723"/>
    </source>
</evidence>
<dbReference type="Gene3D" id="3.30.40.10">
    <property type="entry name" value="Zinc/RING finger domain, C3HC4 (zinc finger)"/>
    <property type="match status" value="1"/>
</dbReference>